<sequence>MSANDNLYDAIIVGGGPAGLTAALYLARARYRVLVVEKDRFGGQITITHEVVNYPGVESTSGEALTETMRRQAVNFGAETLLTEVIDLRLDGDIKEVVTTRGVLRAFAVLICTGANPRRVGFKGEDEFRGRGVAYCATCDGEFFTGKELLVIGGGYASAEEAMFLTRYASKVTILVRKDSFSCARSIAEEVMQHPKISVLFNHELKSVEGTDMGITSAEIYNNKTQETFKYQAKDNDTFGVFVFAGYVPNTSLVEGKVALNEQNYIITDENHETNVPGVFAGGDVCIKTLRQVVTATADGALAAAAMEKVAAKMHDKTGLVPEVPNATRKAPEEPRASVLPADQGNGKYITDDLMPQLNAVFERMEHAVTLRVHAGDDDRSRELLADMKELSDLSDKLKLEQVSDGEYLPYVELVREDGTSTGMAFHGVPEGHEFSGFILSFYNASGHGQPIDEKLLEQIKAIDKDVNIKVLVSLSCTMCPDLVIAAQRIASLNDHVTTHIYDAGLYPDLRTKYRVMSVPCLVINDTEVSFGKKKLSELLEYLRSINAI</sequence>
<dbReference type="SUPFAM" id="SSF52833">
    <property type="entry name" value="Thioredoxin-like"/>
    <property type="match status" value="2"/>
</dbReference>
<dbReference type="InterPro" id="IPR044142">
    <property type="entry name" value="AhpF_NTD_N"/>
</dbReference>
<organism evidence="8 9">
    <name type="scientific">Candidatus Anaerobiospirillum pullistercoris</name>
    <dbReference type="NCBI Taxonomy" id="2838452"/>
    <lineage>
        <taxon>Bacteria</taxon>
        <taxon>Pseudomonadati</taxon>
        <taxon>Pseudomonadota</taxon>
        <taxon>Gammaproteobacteria</taxon>
        <taxon>Aeromonadales</taxon>
        <taxon>Succinivibrionaceae</taxon>
        <taxon>Anaerobiospirillum</taxon>
    </lineage>
</organism>
<dbReference type="SUPFAM" id="SSF51905">
    <property type="entry name" value="FAD/NAD(P)-binding domain"/>
    <property type="match status" value="1"/>
</dbReference>
<evidence type="ECO:0000256" key="4">
    <source>
        <dbReference type="ARBA" id="ARBA00024806"/>
    </source>
</evidence>
<dbReference type="GO" id="GO:0016491">
    <property type="term" value="F:oxidoreductase activity"/>
    <property type="evidence" value="ECO:0007669"/>
    <property type="project" value="UniProtKB-KW"/>
</dbReference>
<proteinExistence type="predicted"/>
<dbReference type="EMBL" id="DXEV01000151">
    <property type="protein sequence ID" value="HIX57296.1"/>
    <property type="molecule type" value="Genomic_DNA"/>
</dbReference>
<dbReference type="Pfam" id="PF07992">
    <property type="entry name" value="Pyr_redox_2"/>
    <property type="match status" value="1"/>
</dbReference>
<comment type="caution">
    <text evidence="8">The sequence shown here is derived from an EMBL/GenBank/DDBJ whole genome shotgun (WGS) entry which is preliminary data.</text>
</comment>
<reference evidence="8" key="1">
    <citation type="journal article" date="2021" name="PeerJ">
        <title>Extensive microbial diversity within the chicken gut microbiome revealed by metagenomics and culture.</title>
        <authorList>
            <person name="Gilroy R."/>
            <person name="Ravi A."/>
            <person name="Getino M."/>
            <person name="Pursley I."/>
            <person name="Horton D.L."/>
            <person name="Alikhan N.F."/>
            <person name="Baker D."/>
            <person name="Gharbi K."/>
            <person name="Hall N."/>
            <person name="Watson M."/>
            <person name="Adriaenssens E.M."/>
            <person name="Foster-Nyarko E."/>
            <person name="Jarju S."/>
            <person name="Secka A."/>
            <person name="Antonio M."/>
            <person name="Oren A."/>
            <person name="Chaudhuri R.R."/>
            <person name="La Ragione R."/>
            <person name="Hildebrand F."/>
            <person name="Pallen M.J."/>
        </authorList>
    </citation>
    <scope>NUCLEOTIDE SEQUENCE</scope>
    <source>
        <strain evidence="8">USASDec5-558</strain>
    </source>
</reference>
<dbReference type="InterPro" id="IPR012336">
    <property type="entry name" value="Thioredoxin-like_fold"/>
</dbReference>
<dbReference type="InterPro" id="IPR017561">
    <property type="entry name" value="AhpF_homologue_put"/>
</dbReference>
<evidence type="ECO:0000256" key="3">
    <source>
        <dbReference type="ARBA" id="ARBA00023002"/>
    </source>
</evidence>
<dbReference type="NCBIfam" id="TIGR03143">
    <property type="entry name" value="AhpF_homolog"/>
    <property type="match status" value="1"/>
</dbReference>
<dbReference type="InterPro" id="IPR023753">
    <property type="entry name" value="FAD/NAD-binding_dom"/>
</dbReference>
<evidence type="ECO:0000259" key="7">
    <source>
        <dbReference type="Pfam" id="PF13192"/>
    </source>
</evidence>
<feature type="domain" description="Thioredoxin-like fold" evidence="7">
    <location>
        <begin position="467"/>
        <end position="538"/>
    </location>
</feature>
<dbReference type="InterPro" id="IPR050097">
    <property type="entry name" value="Ferredoxin-NADP_redctase_2"/>
</dbReference>
<protein>
    <recommendedName>
        <fullName evidence="1">Alkyl hydroperoxide reductase subunit F</fullName>
    </recommendedName>
</protein>
<keyword evidence="2" id="KW-0285">Flavoprotein</keyword>
<reference evidence="8" key="2">
    <citation type="submission" date="2021-04" db="EMBL/GenBank/DDBJ databases">
        <authorList>
            <person name="Gilroy R."/>
        </authorList>
    </citation>
    <scope>NUCLEOTIDE SEQUENCE</scope>
    <source>
        <strain evidence="8">USASDec5-558</strain>
    </source>
</reference>
<evidence type="ECO:0000256" key="5">
    <source>
        <dbReference type="SAM" id="MobiDB-lite"/>
    </source>
</evidence>
<dbReference type="Pfam" id="PF13192">
    <property type="entry name" value="Thioredoxin_3"/>
    <property type="match status" value="1"/>
</dbReference>
<dbReference type="InterPro" id="IPR036188">
    <property type="entry name" value="FAD/NAD-bd_sf"/>
</dbReference>
<dbReference type="Proteomes" id="UP000886829">
    <property type="component" value="Unassembled WGS sequence"/>
</dbReference>
<evidence type="ECO:0000313" key="9">
    <source>
        <dbReference type="Proteomes" id="UP000886829"/>
    </source>
</evidence>
<evidence type="ECO:0000256" key="2">
    <source>
        <dbReference type="ARBA" id="ARBA00022630"/>
    </source>
</evidence>
<accession>A0A9D2B1S7</accession>
<evidence type="ECO:0000259" key="6">
    <source>
        <dbReference type="Pfam" id="PF07992"/>
    </source>
</evidence>
<dbReference type="PRINTS" id="PR00368">
    <property type="entry name" value="FADPNR"/>
</dbReference>
<evidence type="ECO:0000256" key="1">
    <source>
        <dbReference type="ARBA" id="ARBA00020059"/>
    </source>
</evidence>
<dbReference type="CDD" id="cd02974">
    <property type="entry name" value="AhpF_NTD_N"/>
    <property type="match status" value="1"/>
</dbReference>
<dbReference type="Gene3D" id="3.40.30.80">
    <property type="match status" value="1"/>
</dbReference>
<evidence type="ECO:0000313" key="8">
    <source>
        <dbReference type="EMBL" id="HIX57296.1"/>
    </source>
</evidence>
<dbReference type="PRINTS" id="PR00469">
    <property type="entry name" value="PNDRDTASEII"/>
</dbReference>
<dbReference type="InterPro" id="IPR036249">
    <property type="entry name" value="Thioredoxin-like_sf"/>
</dbReference>
<dbReference type="Gene3D" id="3.50.50.60">
    <property type="entry name" value="FAD/NAD(P)-binding domain"/>
    <property type="match status" value="2"/>
</dbReference>
<dbReference type="PANTHER" id="PTHR48105">
    <property type="entry name" value="THIOREDOXIN REDUCTASE 1-RELATED-RELATED"/>
    <property type="match status" value="1"/>
</dbReference>
<gene>
    <name evidence="8" type="ORF">H9850_07480</name>
</gene>
<dbReference type="AlphaFoldDB" id="A0A9D2B1S7"/>
<keyword evidence="3" id="KW-0560">Oxidoreductase</keyword>
<feature type="region of interest" description="Disordered" evidence="5">
    <location>
        <begin position="322"/>
        <end position="345"/>
    </location>
</feature>
<feature type="domain" description="FAD/NAD(P)-binding" evidence="6">
    <location>
        <begin position="8"/>
        <end position="300"/>
    </location>
</feature>
<comment type="function">
    <text evidence="4">Serves to protect the cell against DNA damage by alkyl hydroperoxides. It can use either NADH or NADPH as electron donor for direct reduction of redox dyes or of alkyl hydroperoxides when combined with the AhpC protein.</text>
</comment>
<name>A0A9D2B1S7_9GAMM</name>